<dbReference type="EMBL" id="CM042022">
    <property type="protein sequence ID" value="KAI3815391.1"/>
    <property type="molecule type" value="Genomic_DNA"/>
</dbReference>
<comment type="caution">
    <text evidence="1">The sequence shown here is derived from an EMBL/GenBank/DDBJ whole genome shotgun (WGS) entry which is preliminary data.</text>
</comment>
<protein>
    <submittedName>
        <fullName evidence="1">Uncharacterized protein</fullName>
    </submittedName>
</protein>
<sequence length="501" mass="55627">MMENVSKENRSEGHPRKRLLTDPNPKGSFVTESPESTVSFDSSSDRFAKKTRELPNLSDCHSCGVRINYTNPRDRLQPLDSLWRIVLLCRKCTKGANSSHLCTYCFSAVVDELDCFKCPNCQHSIHKDCVAQYGSGLGLGFSVCVDCWVPDAFAKSIRARKRKFRKNNESCEQTATLPESRVSVVETDEPDSFVEEMGRKVACATKASENALRKAVVAKNAVELAKGVLSVVASRKVAAGCETKVVDDAELAFLLHRAINSSPRISRYTCLVGSCRRDDAPMICYSRRRAGKKIVLMNSSSLDVPLICYSRRRRKGCLRNSESLNAPLKCYSRRRSGSKACSHDIECECFICKASKETDQHGSTSSAGLKACNLGSNCHENVVGGIDTEPHRSLLKYYRIGKGTPKPSVFIEDSDCSCMNSANLCTKGMPDTRKLGNGNGCHEIFENCDDNTNRFLLKYKRKRSSRYKPKFSCKVEGFSPMLTSNRPVEPTTLSSTRPQST</sequence>
<evidence type="ECO:0000313" key="2">
    <source>
        <dbReference type="Proteomes" id="UP001056120"/>
    </source>
</evidence>
<evidence type="ECO:0000313" key="1">
    <source>
        <dbReference type="EMBL" id="KAI3815391.1"/>
    </source>
</evidence>
<name>A0ACB9J5J0_9ASTR</name>
<dbReference type="Proteomes" id="UP001056120">
    <property type="component" value="Linkage Group LG05"/>
</dbReference>
<reference evidence="1 2" key="2">
    <citation type="journal article" date="2022" name="Mol. Ecol. Resour.">
        <title>The genomes of chicory, endive, great burdock and yacon provide insights into Asteraceae paleo-polyploidization history and plant inulin production.</title>
        <authorList>
            <person name="Fan W."/>
            <person name="Wang S."/>
            <person name="Wang H."/>
            <person name="Wang A."/>
            <person name="Jiang F."/>
            <person name="Liu H."/>
            <person name="Zhao H."/>
            <person name="Xu D."/>
            <person name="Zhang Y."/>
        </authorList>
    </citation>
    <scope>NUCLEOTIDE SEQUENCE [LARGE SCALE GENOMIC DNA]</scope>
    <source>
        <strain evidence="2">cv. Yunnan</strain>
        <tissue evidence="1">Leaves</tissue>
    </source>
</reference>
<accession>A0ACB9J5J0</accession>
<organism evidence="1 2">
    <name type="scientific">Smallanthus sonchifolius</name>
    <dbReference type="NCBI Taxonomy" id="185202"/>
    <lineage>
        <taxon>Eukaryota</taxon>
        <taxon>Viridiplantae</taxon>
        <taxon>Streptophyta</taxon>
        <taxon>Embryophyta</taxon>
        <taxon>Tracheophyta</taxon>
        <taxon>Spermatophyta</taxon>
        <taxon>Magnoliopsida</taxon>
        <taxon>eudicotyledons</taxon>
        <taxon>Gunneridae</taxon>
        <taxon>Pentapetalae</taxon>
        <taxon>asterids</taxon>
        <taxon>campanulids</taxon>
        <taxon>Asterales</taxon>
        <taxon>Asteraceae</taxon>
        <taxon>Asteroideae</taxon>
        <taxon>Heliantheae alliance</taxon>
        <taxon>Millerieae</taxon>
        <taxon>Smallanthus</taxon>
    </lineage>
</organism>
<proteinExistence type="predicted"/>
<gene>
    <name evidence="1" type="ORF">L1987_15057</name>
</gene>
<keyword evidence="2" id="KW-1185">Reference proteome</keyword>
<reference evidence="2" key="1">
    <citation type="journal article" date="2022" name="Mol. Ecol. Resour.">
        <title>The genomes of chicory, endive, great burdock and yacon provide insights into Asteraceae palaeo-polyploidization history and plant inulin production.</title>
        <authorList>
            <person name="Fan W."/>
            <person name="Wang S."/>
            <person name="Wang H."/>
            <person name="Wang A."/>
            <person name="Jiang F."/>
            <person name="Liu H."/>
            <person name="Zhao H."/>
            <person name="Xu D."/>
            <person name="Zhang Y."/>
        </authorList>
    </citation>
    <scope>NUCLEOTIDE SEQUENCE [LARGE SCALE GENOMIC DNA]</scope>
    <source>
        <strain evidence="2">cv. Yunnan</strain>
    </source>
</reference>